<name>A0A5C5YWI6_9BACT</name>
<sequence length="76" mass="8923">MIIYDEGCVRWDVVELKWLLRECPLAGDGFEHSCVWINWSIEGGRRCLFHSCELRHVHGNPERYLSAIPISYGQKF</sequence>
<protein>
    <submittedName>
        <fullName evidence="1">Uncharacterized protein</fullName>
    </submittedName>
</protein>
<reference evidence="1 2" key="1">
    <citation type="submission" date="2019-02" db="EMBL/GenBank/DDBJ databases">
        <title>Deep-cultivation of Planctomycetes and their phenomic and genomic characterization uncovers novel biology.</title>
        <authorList>
            <person name="Wiegand S."/>
            <person name="Jogler M."/>
            <person name="Boedeker C."/>
            <person name="Pinto D."/>
            <person name="Vollmers J."/>
            <person name="Rivas-Marin E."/>
            <person name="Kohn T."/>
            <person name="Peeters S.H."/>
            <person name="Heuer A."/>
            <person name="Rast P."/>
            <person name="Oberbeckmann S."/>
            <person name="Bunk B."/>
            <person name="Jeske O."/>
            <person name="Meyerdierks A."/>
            <person name="Storesund J.E."/>
            <person name="Kallscheuer N."/>
            <person name="Luecker S."/>
            <person name="Lage O.M."/>
            <person name="Pohl T."/>
            <person name="Merkel B.J."/>
            <person name="Hornburger P."/>
            <person name="Mueller R.-W."/>
            <person name="Bruemmer F."/>
            <person name="Labrenz M."/>
            <person name="Spormann A.M."/>
            <person name="Op Den Camp H."/>
            <person name="Overmann J."/>
            <person name="Amann R."/>
            <person name="Jetten M.S.M."/>
            <person name="Mascher T."/>
            <person name="Medema M.H."/>
            <person name="Devos D.P."/>
            <person name="Kaster A.-K."/>
            <person name="Ovreas L."/>
            <person name="Rohde M."/>
            <person name="Galperin M.Y."/>
            <person name="Jogler C."/>
        </authorList>
    </citation>
    <scope>NUCLEOTIDE SEQUENCE [LARGE SCALE GENOMIC DNA]</scope>
    <source>
        <strain evidence="1 2">CA13</strain>
    </source>
</reference>
<proteinExistence type="predicted"/>
<evidence type="ECO:0000313" key="2">
    <source>
        <dbReference type="Proteomes" id="UP000315010"/>
    </source>
</evidence>
<dbReference type="AlphaFoldDB" id="A0A5C5YWI6"/>
<comment type="caution">
    <text evidence="1">The sequence shown here is derived from an EMBL/GenBank/DDBJ whole genome shotgun (WGS) entry which is preliminary data.</text>
</comment>
<dbReference type="EMBL" id="SJPJ01000001">
    <property type="protein sequence ID" value="TWT79388.1"/>
    <property type="molecule type" value="Genomic_DNA"/>
</dbReference>
<gene>
    <name evidence="1" type="ORF">CA13_07880</name>
</gene>
<evidence type="ECO:0000313" key="1">
    <source>
        <dbReference type="EMBL" id="TWT79388.1"/>
    </source>
</evidence>
<accession>A0A5C5YWI6</accession>
<dbReference type="Proteomes" id="UP000315010">
    <property type="component" value="Unassembled WGS sequence"/>
</dbReference>
<keyword evidence="2" id="KW-1185">Reference proteome</keyword>
<organism evidence="1 2">
    <name type="scientific">Novipirellula herctigrandis</name>
    <dbReference type="NCBI Taxonomy" id="2527986"/>
    <lineage>
        <taxon>Bacteria</taxon>
        <taxon>Pseudomonadati</taxon>
        <taxon>Planctomycetota</taxon>
        <taxon>Planctomycetia</taxon>
        <taxon>Pirellulales</taxon>
        <taxon>Pirellulaceae</taxon>
        <taxon>Novipirellula</taxon>
    </lineage>
</organism>